<dbReference type="AlphaFoldDB" id="A0A1G7F9S2"/>
<keyword evidence="2" id="KW-1185">Reference proteome</keyword>
<accession>A0A1G7F9S2</accession>
<evidence type="ECO:0000313" key="1">
    <source>
        <dbReference type="EMBL" id="SDE72688.1"/>
    </source>
</evidence>
<dbReference type="EMBL" id="FNAO01000007">
    <property type="protein sequence ID" value="SDE72688.1"/>
    <property type="molecule type" value="Genomic_DNA"/>
</dbReference>
<gene>
    <name evidence="1" type="ORF">SAMN05421636_10723</name>
</gene>
<reference evidence="1 2" key="1">
    <citation type="submission" date="2016-10" db="EMBL/GenBank/DDBJ databases">
        <authorList>
            <person name="de Groot N.N."/>
        </authorList>
    </citation>
    <scope>NUCLEOTIDE SEQUENCE [LARGE SCALE GENOMIC DNA]</scope>
    <source>
        <strain evidence="1 2">DSM 23421</strain>
    </source>
</reference>
<sequence length="55" mass="6650">MVLRSSFLMSAMVLYGIVDMSSKEIQFYKIKVFRSLYYVSLRKWENELENSKRAY</sequence>
<dbReference type="STRING" id="641691.SAMN05421636_10723"/>
<proteinExistence type="predicted"/>
<protein>
    <submittedName>
        <fullName evidence="1">Uncharacterized protein</fullName>
    </submittedName>
</protein>
<evidence type="ECO:0000313" key="2">
    <source>
        <dbReference type="Proteomes" id="UP000199109"/>
    </source>
</evidence>
<name>A0A1G7F9S2_9FLAO</name>
<organism evidence="1 2">
    <name type="scientific">Pricia antarctica</name>
    <dbReference type="NCBI Taxonomy" id="641691"/>
    <lineage>
        <taxon>Bacteria</taxon>
        <taxon>Pseudomonadati</taxon>
        <taxon>Bacteroidota</taxon>
        <taxon>Flavobacteriia</taxon>
        <taxon>Flavobacteriales</taxon>
        <taxon>Flavobacteriaceae</taxon>
        <taxon>Pricia</taxon>
    </lineage>
</organism>
<dbReference type="Proteomes" id="UP000199109">
    <property type="component" value="Unassembled WGS sequence"/>
</dbReference>